<name>A0A3A8JGF8_9BACT</name>
<keyword evidence="2" id="KW-0732">Signal</keyword>
<comment type="caution">
    <text evidence="3">The sequence shown here is derived from an EMBL/GenBank/DDBJ whole genome shotgun (WGS) entry which is preliminary data.</text>
</comment>
<feature type="signal peptide" evidence="2">
    <location>
        <begin position="1"/>
        <end position="24"/>
    </location>
</feature>
<evidence type="ECO:0000313" key="3">
    <source>
        <dbReference type="EMBL" id="RKG89581.1"/>
    </source>
</evidence>
<dbReference type="AlphaFoldDB" id="A0A3A8JGF8"/>
<evidence type="ECO:0000256" key="1">
    <source>
        <dbReference type="SAM" id="MobiDB-lite"/>
    </source>
</evidence>
<sequence>MKAKTSLRSYRALSLLMGGLLLTACDKGAAKPEPVPDVEPGVMNPGQSGQGELTEEGQRVRYELATKAGHFYRFGCQADTLPICEVRRLDPNTLEPLPPATQTSYASASASWRAALDETAIVDVRSSLSPPVKVGRYTFDFSETEDTEGNTEQDAVSQSIPSEFTGFLNAPFPDDVDVFRFSIPQGHILAVRCIGADDFGPDTEMVRADGTVLNTYVYLGSRAGEAALSAENDTGEDLFLRVFFKAAQGWAQVLDGYRCTAADNGVDDHQDAPPGATVVTVPSTTDVKLWPTGDVDVLAVDLVEGHKYRLSSNGHPFYAATTVLDAQGALIVKDLASNDTPGAEFTAPGTGRYFLSLRRVQGPGVWKFINPTDFPYSISEVAP</sequence>
<feature type="region of interest" description="Disordered" evidence="1">
    <location>
        <begin position="31"/>
        <end position="54"/>
    </location>
</feature>
<evidence type="ECO:0000256" key="2">
    <source>
        <dbReference type="SAM" id="SignalP"/>
    </source>
</evidence>
<evidence type="ECO:0000313" key="4">
    <source>
        <dbReference type="Proteomes" id="UP000268094"/>
    </source>
</evidence>
<dbReference type="Proteomes" id="UP000268094">
    <property type="component" value="Unassembled WGS sequence"/>
</dbReference>
<accession>A0A3A8JGF8</accession>
<reference evidence="4" key="1">
    <citation type="submission" date="2018-09" db="EMBL/GenBank/DDBJ databases">
        <authorList>
            <person name="Livingstone P.G."/>
            <person name="Whitworth D.E."/>
        </authorList>
    </citation>
    <scope>NUCLEOTIDE SEQUENCE [LARGE SCALE GENOMIC DNA]</scope>
    <source>
        <strain evidence="4">CA054A</strain>
    </source>
</reference>
<dbReference type="Gene3D" id="2.60.120.380">
    <property type="match status" value="1"/>
</dbReference>
<keyword evidence="4" id="KW-1185">Reference proteome</keyword>
<proteinExistence type="predicted"/>
<dbReference type="EMBL" id="RAVZ01000066">
    <property type="protein sequence ID" value="RKG89581.1"/>
    <property type="molecule type" value="Genomic_DNA"/>
</dbReference>
<feature type="chain" id="PRO_5017261203" description="Lipoprotein" evidence="2">
    <location>
        <begin position="25"/>
        <end position="383"/>
    </location>
</feature>
<protein>
    <recommendedName>
        <fullName evidence="5">Lipoprotein</fullName>
    </recommendedName>
</protein>
<evidence type="ECO:0008006" key="5">
    <source>
        <dbReference type="Google" id="ProtNLM"/>
    </source>
</evidence>
<organism evidence="3 4">
    <name type="scientific">Corallococcus terminator</name>
    <dbReference type="NCBI Taxonomy" id="2316733"/>
    <lineage>
        <taxon>Bacteria</taxon>
        <taxon>Pseudomonadati</taxon>
        <taxon>Myxococcota</taxon>
        <taxon>Myxococcia</taxon>
        <taxon>Myxococcales</taxon>
        <taxon>Cystobacterineae</taxon>
        <taxon>Myxococcaceae</taxon>
        <taxon>Corallococcus</taxon>
    </lineage>
</organism>
<dbReference type="OrthoDB" id="5524892at2"/>
<dbReference type="RefSeq" id="WP_120540838.1">
    <property type="nucleotide sequence ID" value="NZ_RAVZ01000066.1"/>
</dbReference>
<dbReference type="PROSITE" id="PS51257">
    <property type="entry name" value="PROKAR_LIPOPROTEIN"/>
    <property type="match status" value="1"/>
</dbReference>
<gene>
    <name evidence="3" type="ORF">D7V88_12360</name>
</gene>